<keyword evidence="5 8" id="KW-0067">ATP-binding</keyword>
<dbReference type="EMBL" id="MSLT01000018">
    <property type="protein sequence ID" value="OUD13273.1"/>
    <property type="molecule type" value="Genomic_DNA"/>
</dbReference>
<feature type="region of interest" description="Domain IV, binds dsDNA" evidence="8">
    <location>
        <begin position="342"/>
        <end position="461"/>
    </location>
</feature>
<comment type="domain">
    <text evidence="8">Domain I is involved in oligomerization and binding regulators, domain II is flexibile and of varying length in different bacteria, domain III forms the AAA+ region, while domain IV binds dsDNA.</text>
</comment>
<dbReference type="InterPro" id="IPR024633">
    <property type="entry name" value="DnaA_N_dom"/>
</dbReference>
<reference evidence="14 15" key="1">
    <citation type="submission" date="2016-12" db="EMBL/GenBank/DDBJ databases">
        <title>Thioflexothrix psekupsii D3 genome sequencing and assembly.</title>
        <authorList>
            <person name="Fomenkov A."/>
            <person name="Vincze T."/>
            <person name="Grabovich M."/>
            <person name="Anton B.P."/>
            <person name="Dubinina G."/>
            <person name="Orlova M."/>
            <person name="Belousova E."/>
            <person name="Roberts R.J."/>
        </authorList>
    </citation>
    <scope>NUCLEOTIDE SEQUENCE [LARGE SCALE GENOMIC DNA]</scope>
    <source>
        <strain evidence="14">D3</strain>
    </source>
</reference>
<keyword evidence="6 8" id="KW-0446">Lipid-binding</keyword>
<evidence type="ECO:0000313" key="14">
    <source>
        <dbReference type="EMBL" id="OUD13273.1"/>
    </source>
</evidence>
<accession>A0A251X6I9</accession>
<dbReference type="InterPro" id="IPR038454">
    <property type="entry name" value="DnaA_N_sf"/>
</dbReference>
<evidence type="ECO:0000256" key="4">
    <source>
        <dbReference type="ARBA" id="ARBA00022741"/>
    </source>
</evidence>
<keyword evidence="2 8" id="KW-0963">Cytoplasm</keyword>
<dbReference type="GO" id="GO:0005886">
    <property type="term" value="C:plasma membrane"/>
    <property type="evidence" value="ECO:0007669"/>
    <property type="project" value="TreeGrafter"/>
</dbReference>
<organism evidence="14 15">
    <name type="scientific">Thioflexithrix psekupsensis</name>
    <dbReference type="NCBI Taxonomy" id="1570016"/>
    <lineage>
        <taxon>Bacteria</taxon>
        <taxon>Pseudomonadati</taxon>
        <taxon>Pseudomonadota</taxon>
        <taxon>Gammaproteobacteria</taxon>
        <taxon>Thiotrichales</taxon>
        <taxon>Thioflexithrix</taxon>
    </lineage>
</organism>
<dbReference type="GO" id="GO:0003688">
    <property type="term" value="F:DNA replication origin binding"/>
    <property type="evidence" value="ECO:0007669"/>
    <property type="project" value="UniProtKB-UniRule"/>
</dbReference>
<dbReference type="SUPFAM" id="SSF48295">
    <property type="entry name" value="TrpR-like"/>
    <property type="match status" value="1"/>
</dbReference>
<evidence type="ECO:0000256" key="1">
    <source>
        <dbReference type="ARBA" id="ARBA00006583"/>
    </source>
</evidence>
<keyword evidence="4 8" id="KW-0547">Nucleotide-binding</keyword>
<dbReference type="RefSeq" id="WP_086488722.1">
    <property type="nucleotide sequence ID" value="NZ_MSLT01000018.1"/>
</dbReference>
<evidence type="ECO:0000256" key="9">
    <source>
        <dbReference type="NCBIfam" id="TIGR00362"/>
    </source>
</evidence>
<evidence type="ECO:0000259" key="13">
    <source>
        <dbReference type="SMART" id="SM00760"/>
    </source>
</evidence>
<dbReference type="OrthoDB" id="9807019at2"/>
<dbReference type="Pfam" id="PF11638">
    <property type="entry name" value="DnaA_N"/>
    <property type="match status" value="1"/>
</dbReference>
<feature type="binding site" evidence="8">
    <location>
        <position position="172"/>
    </location>
    <ligand>
        <name>ATP</name>
        <dbReference type="ChEBI" id="CHEBI:30616"/>
    </ligand>
</feature>
<dbReference type="InterPro" id="IPR003593">
    <property type="entry name" value="AAA+_ATPase"/>
</dbReference>
<evidence type="ECO:0000256" key="6">
    <source>
        <dbReference type="ARBA" id="ARBA00023121"/>
    </source>
</evidence>
<dbReference type="CDD" id="cd06571">
    <property type="entry name" value="Bac_DnaA_C"/>
    <property type="match status" value="1"/>
</dbReference>
<keyword evidence="15" id="KW-1185">Reference proteome</keyword>
<dbReference type="AlphaFoldDB" id="A0A251X6I9"/>
<proteinExistence type="inferred from homology"/>
<dbReference type="SMART" id="SM00382">
    <property type="entry name" value="AAA"/>
    <property type="match status" value="1"/>
</dbReference>
<feature type="binding site" evidence="8">
    <location>
        <position position="173"/>
    </location>
    <ligand>
        <name>ATP</name>
        <dbReference type="ChEBI" id="CHEBI:30616"/>
    </ligand>
</feature>
<dbReference type="Gene3D" id="1.10.8.60">
    <property type="match status" value="1"/>
</dbReference>
<keyword evidence="7 8" id="KW-0238">DNA-binding</keyword>
<feature type="binding site" evidence="8">
    <location>
        <position position="171"/>
    </location>
    <ligand>
        <name>ATP</name>
        <dbReference type="ChEBI" id="CHEBI:30616"/>
    </ligand>
</feature>
<evidence type="ECO:0000256" key="8">
    <source>
        <dbReference type="HAMAP-Rule" id="MF_00377"/>
    </source>
</evidence>
<dbReference type="GO" id="GO:0005524">
    <property type="term" value="F:ATP binding"/>
    <property type="evidence" value="ECO:0007669"/>
    <property type="project" value="UniProtKB-UniRule"/>
</dbReference>
<evidence type="ECO:0000259" key="12">
    <source>
        <dbReference type="SMART" id="SM00382"/>
    </source>
</evidence>
<dbReference type="InterPro" id="IPR013317">
    <property type="entry name" value="DnaA_dom"/>
</dbReference>
<dbReference type="InterPro" id="IPR001957">
    <property type="entry name" value="Chromosome_initiator_DnaA"/>
</dbReference>
<dbReference type="Gene3D" id="1.10.1750.10">
    <property type="match status" value="1"/>
</dbReference>
<dbReference type="SMART" id="SM00760">
    <property type="entry name" value="Bac_DnaA_C"/>
    <property type="match status" value="1"/>
</dbReference>
<dbReference type="PANTHER" id="PTHR30050:SF2">
    <property type="entry name" value="CHROMOSOMAL REPLICATION INITIATOR PROTEIN DNAA"/>
    <property type="match status" value="1"/>
</dbReference>
<comment type="subunit">
    <text evidence="8">Oligomerizes as a right-handed, spiral filament on DNA at oriC.</text>
</comment>
<comment type="similarity">
    <text evidence="1 8 11">Belongs to the DnaA family.</text>
</comment>
<dbReference type="HAMAP" id="MF_00377">
    <property type="entry name" value="DnaA_bact"/>
    <property type="match status" value="1"/>
</dbReference>
<dbReference type="Gene3D" id="3.30.300.180">
    <property type="match status" value="1"/>
</dbReference>
<dbReference type="PANTHER" id="PTHR30050">
    <property type="entry name" value="CHROMOSOMAL REPLICATION INITIATOR PROTEIN DNAA"/>
    <property type="match status" value="1"/>
</dbReference>
<dbReference type="SUPFAM" id="SSF52540">
    <property type="entry name" value="P-loop containing nucleoside triphosphate hydrolases"/>
    <property type="match status" value="1"/>
</dbReference>
<dbReference type="Pfam" id="PF08299">
    <property type="entry name" value="Bac_DnaA_C"/>
    <property type="match status" value="1"/>
</dbReference>
<evidence type="ECO:0000256" key="10">
    <source>
        <dbReference type="RuleBase" id="RU000577"/>
    </source>
</evidence>
<dbReference type="GO" id="GO:0005737">
    <property type="term" value="C:cytoplasm"/>
    <property type="evidence" value="ECO:0007669"/>
    <property type="project" value="UniProtKB-SubCell"/>
</dbReference>
<dbReference type="InterPro" id="IPR010921">
    <property type="entry name" value="Trp_repressor/repl_initiator"/>
</dbReference>
<dbReference type="GO" id="GO:0008289">
    <property type="term" value="F:lipid binding"/>
    <property type="evidence" value="ECO:0007669"/>
    <property type="project" value="UniProtKB-KW"/>
</dbReference>
<dbReference type="Gene3D" id="3.40.50.300">
    <property type="entry name" value="P-loop containing nucleotide triphosphate hydrolases"/>
    <property type="match status" value="1"/>
</dbReference>
<dbReference type="GO" id="GO:0006270">
    <property type="term" value="P:DNA replication initiation"/>
    <property type="evidence" value="ECO:0007669"/>
    <property type="project" value="UniProtKB-UniRule"/>
</dbReference>
<evidence type="ECO:0000313" key="15">
    <source>
        <dbReference type="Proteomes" id="UP000194798"/>
    </source>
</evidence>
<dbReference type="GO" id="GO:0006275">
    <property type="term" value="P:regulation of DNA replication"/>
    <property type="evidence" value="ECO:0007669"/>
    <property type="project" value="UniProtKB-UniRule"/>
</dbReference>
<protein>
    <recommendedName>
        <fullName evidence="8 9">Chromosomal replication initiator protein DnaA</fullName>
    </recommendedName>
</protein>
<sequence>MTTHLWNQCLRTLEHELAGVDFNTWIRPLQAVEANDSLCLLAPNQFVLNWVRDHYYQKINGMLQHLRPEQAPSLILQIGSRRSPTAASRPNTPRSSLGQAAERLMQSVKPSVTAEIPASAPLAAGLNPQLTFAHFIAGESNQLARSAAYQLADSHPPAYRLLYIYGGVGLGKTHLLHAIGNHLAQKEPNSRISYVHAERFVGELIKALREKNVAAFKQHYRSLDTLLIDDIQFFAHKQQSQEELLHTFNHLFEMGKRIVLVGDRPPQQLEGIEARLTSRFGCGLAVGIDAPDYATRVAILKTKAQAQGMTFNEEVCHFIAHHIPNSVRELEGALHRVIAIARFTAQPITLANTQQALQDMLGLEKPALTLEFIQHRVADYFKISVADLCSRRRHRHLTRPRQLAMMLIKELTRCSYPEIGVAFSGRDHSTVIHNCKTFKKLQSEDVALRRAYEELRQLLLE</sequence>
<dbReference type="InterPro" id="IPR013159">
    <property type="entry name" value="DnaA_C"/>
</dbReference>
<comment type="subcellular location">
    <subcellularLocation>
        <location evidence="8">Cytoplasm</location>
    </subcellularLocation>
</comment>
<keyword evidence="3 8" id="KW-0235">DNA replication</keyword>
<evidence type="ECO:0000256" key="2">
    <source>
        <dbReference type="ARBA" id="ARBA00022490"/>
    </source>
</evidence>
<feature type="region of interest" description="Domain I, interacts with DnaA modulators" evidence="8">
    <location>
        <begin position="1"/>
        <end position="92"/>
    </location>
</feature>
<dbReference type="Pfam" id="PF00308">
    <property type="entry name" value="Bac_DnaA"/>
    <property type="match status" value="1"/>
</dbReference>
<comment type="caution">
    <text evidence="8">Lacks conserved residue(s) required for the propagation of feature annotation.</text>
</comment>
<gene>
    <name evidence="8" type="primary">dnaA</name>
    <name evidence="14" type="ORF">TPSD3_11625</name>
</gene>
<dbReference type="Proteomes" id="UP000194798">
    <property type="component" value="Unassembled WGS sequence"/>
</dbReference>
<comment type="function">
    <text evidence="8 10">Plays an essential role in the initiation and regulation of chromosomal replication. ATP-DnaA binds to the origin of replication (oriC) to initiate formation of the DNA replication initiation complex once per cell cycle. Binds the DnaA box (a 9 base pair repeat at the origin) and separates the double-stranded (ds)DNA. Forms a right-handed helical filament on oriC DNA; dsDNA binds to the exterior of the filament while single-stranded (ss)DNA is stabiized in the filament's interior. The ATP-DnaA-oriC complex binds and stabilizes one strand of the AT-rich DNA unwinding element (DUE), permitting loading of DNA polymerase. After initiation quickly degrades to an ADP-DnaA complex that is not apt for DNA replication. Binds acidic phospholipids.</text>
</comment>
<evidence type="ECO:0000256" key="7">
    <source>
        <dbReference type="ARBA" id="ARBA00023125"/>
    </source>
</evidence>
<dbReference type="CDD" id="cd00009">
    <property type="entry name" value="AAA"/>
    <property type="match status" value="1"/>
</dbReference>
<feature type="region of interest" description="Domain III, AAA+ region" evidence="8">
    <location>
        <begin position="125"/>
        <end position="341"/>
    </location>
</feature>
<dbReference type="InterPro" id="IPR027417">
    <property type="entry name" value="P-loop_NTPase"/>
</dbReference>
<dbReference type="NCBIfam" id="TIGR00362">
    <property type="entry name" value="DnaA"/>
    <property type="match status" value="1"/>
</dbReference>
<dbReference type="PRINTS" id="PR00051">
    <property type="entry name" value="DNAA"/>
</dbReference>
<feature type="domain" description="AAA+ ATPase" evidence="12">
    <location>
        <begin position="158"/>
        <end position="290"/>
    </location>
</feature>
<name>A0A251X6I9_9GAMM</name>
<evidence type="ECO:0000256" key="5">
    <source>
        <dbReference type="ARBA" id="ARBA00022840"/>
    </source>
</evidence>
<evidence type="ECO:0000256" key="11">
    <source>
        <dbReference type="RuleBase" id="RU004227"/>
    </source>
</evidence>
<feature type="binding site" evidence="8">
    <location>
        <position position="169"/>
    </location>
    <ligand>
        <name>ATP</name>
        <dbReference type="ChEBI" id="CHEBI:30616"/>
    </ligand>
</feature>
<evidence type="ECO:0000256" key="3">
    <source>
        <dbReference type="ARBA" id="ARBA00022705"/>
    </source>
</evidence>
<feature type="domain" description="Chromosomal replication initiator DnaA C-terminal" evidence="13">
    <location>
        <begin position="369"/>
        <end position="438"/>
    </location>
</feature>
<comment type="caution">
    <text evidence="14">The sequence shown here is derived from an EMBL/GenBank/DDBJ whole genome shotgun (WGS) entry which is preliminary data.</text>
</comment>
<dbReference type="InterPro" id="IPR020591">
    <property type="entry name" value="Chromosome_initiator_DnaA-like"/>
</dbReference>